<organism evidence="4 5">
    <name type="scientific">Clostridium sardiniense</name>
    <name type="common">Clostridium absonum</name>
    <dbReference type="NCBI Taxonomy" id="29369"/>
    <lineage>
        <taxon>Bacteria</taxon>
        <taxon>Bacillati</taxon>
        <taxon>Bacillota</taxon>
        <taxon>Clostridia</taxon>
        <taxon>Eubacteriales</taxon>
        <taxon>Clostridiaceae</taxon>
        <taxon>Clostridium</taxon>
    </lineage>
</organism>
<sequence length="186" mass="20457">MKIKKKLVLMICFLIVSAELTAVTYAAEGSVSIPVQYNVSKDSKYRNSVEVIGPGTVYDGTAKIIQGTVVYELSVEQEKIFKLVPNKGSNLKSVTWNDEDIRNKLVEVNGGYMIGISGISIDSKLRIEFTSNDQPNNPDNEGDINGDDLDKLPNTGYDENINSLILLSILGLIAIVIGSRKEFKQK</sequence>
<keyword evidence="3" id="KW-0732">Signal</keyword>
<dbReference type="RefSeq" id="WP_221862343.1">
    <property type="nucleotide sequence ID" value="NZ_JAIKTU010000018.1"/>
</dbReference>
<accession>A0ABS7L2B3</accession>
<evidence type="ECO:0000256" key="2">
    <source>
        <dbReference type="SAM" id="Phobius"/>
    </source>
</evidence>
<dbReference type="Proteomes" id="UP001299068">
    <property type="component" value="Unassembled WGS sequence"/>
</dbReference>
<feature type="region of interest" description="Disordered" evidence="1">
    <location>
        <begin position="130"/>
        <end position="151"/>
    </location>
</feature>
<evidence type="ECO:0000256" key="3">
    <source>
        <dbReference type="SAM" id="SignalP"/>
    </source>
</evidence>
<gene>
    <name evidence="4" type="ORF">K5V21_17395</name>
</gene>
<keyword evidence="2" id="KW-1133">Transmembrane helix</keyword>
<dbReference type="EMBL" id="JAIKTU010000018">
    <property type="protein sequence ID" value="MBY0757209.1"/>
    <property type="molecule type" value="Genomic_DNA"/>
</dbReference>
<feature type="compositionally biased region" description="Polar residues" evidence="1">
    <location>
        <begin position="130"/>
        <end position="139"/>
    </location>
</feature>
<feature type="signal peptide" evidence="3">
    <location>
        <begin position="1"/>
        <end position="22"/>
    </location>
</feature>
<reference evidence="4 5" key="1">
    <citation type="journal article" date="2021" name="Cell Host Microbe">
        <title>in vivo commensal control of Clostridioides difficile virulence.</title>
        <authorList>
            <person name="Girinathan B.P."/>
            <person name="Dibenedetto N."/>
            <person name="Worley J.N."/>
            <person name="Peltier J."/>
            <person name="Arrieta-Ortiz M.L."/>
            <person name="Rupa Christinal Immanuel S."/>
            <person name="Lavin R."/>
            <person name="Delaney M.L."/>
            <person name="Cummins C."/>
            <person name="Hoffmann M."/>
            <person name="Luo Y."/>
            <person name="Gonzalez-Escalona N."/>
            <person name="Allard M."/>
            <person name="Onderdonk A.B."/>
            <person name="Gerber G.K."/>
            <person name="Sonenshein A.L."/>
            <person name="Baliga N."/>
            <person name="Dupuy B."/>
            <person name="Bry L."/>
        </authorList>
    </citation>
    <scope>NUCLEOTIDE SEQUENCE [LARGE SCALE GENOMIC DNA]</scope>
    <source>
        <strain evidence="4 5">DSM 599</strain>
    </source>
</reference>
<proteinExistence type="predicted"/>
<protein>
    <submittedName>
        <fullName evidence="4">LPXTG cell wall anchor domain-containing protein</fullName>
    </submittedName>
</protein>
<keyword evidence="5" id="KW-1185">Reference proteome</keyword>
<feature type="transmembrane region" description="Helical" evidence="2">
    <location>
        <begin position="161"/>
        <end position="179"/>
    </location>
</feature>
<evidence type="ECO:0000313" key="4">
    <source>
        <dbReference type="EMBL" id="MBY0757209.1"/>
    </source>
</evidence>
<evidence type="ECO:0000313" key="5">
    <source>
        <dbReference type="Proteomes" id="UP001299068"/>
    </source>
</evidence>
<keyword evidence="2" id="KW-0812">Transmembrane</keyword>
<keyword evidence="2" id="KW-0472">Membrane</keyword>
<dbReference type="NCBIfam" id="TIGR01167">
    <property type="entry name" value="LPXTG_anchor"/>
    <property type="match status" value="1"/>
</dbReference>
<comment type="caution">
    <text evidence="4">The sequence shown here is derived from an EMBL/GenBank/DDBJ whole genome shotgun (WGS) entry which is preliminary data.</text>
</comment>
<name>A0ABS7L2B3_CLOSR</name>
<feature type="chain" id="PRO_5045718763" evidence="3">
    <location>
        <begin position="23"/>
        <end position="186"/>
    </location>
</feature>
<evidence type="ECO:0000256" key="1">
    <source>
        <dbReference type="SAM" id="MobiDB-lite"/>
    </source>
</evidence>